<accession>A0AAV6I165</accession>
<protein>
    <recommendedName>
        <fullName evidence="4">DUF4228 domain-containing protein</fullName>
    </recommendedName>
</protein>
<dbReference type="EMBL" id="JACTNZ010000012">
    <property type="protein sequence ID" value="KAG5522288.1"/>
    <property type="molecule type" value="Genomic_DNA"/>
</dbReference>
<dbReference type="PANTHER" id="PTHR33413:SF4">
    <property type="entry name" value="D-RIBOSE-BINDING PERIPLASMIC PROTEIN"/>
    <property type="match status" value="1"/>
</dbReference>
<feature type="compositionally biased region" description="Polar residues" evidence="1">
    <location>
        <begin position="135"/>
        <end position="146"/>
    </location>
</feature>
<reference evidence="2" key="1">
    <citation type="submission" date="2020-08" db="EMBL/GenBank/DDBJ databases">
        <title>Plant Genome Project.</title>
        <authorList>
            <person name="Zhang R.-G."/>
        </authorList>
    </citation>
    <scope>NUCLEOTIDE SEQUENCE</scope>
    <source>
        <strain evidence="2">WSP0</strain>
        <tissue evidence="2">Leaf</tissue>
    </source>
</reference>
<dbReference type="Proteomes" id="UP000823749">
    <property type="component" value="Chromosome 12"/>
</dbReference>
<dbReference type="Pfam" id="PF14009">
    <property type="entry name" value="PADRE"/>
    <property type="match status" value="1"/>
</dbReference>
<evidence type="ECO:0008006" key="4">
    <source>
        <dbReference type="Google" id="ProtNLM"/>
    </source>
</evidence>
<name>A0AAV6I165_9ERIC</name>
<feature type="region of interest" description="Disordered" evidence="1">
    <location>
        <begin position="98"/>
        <end position="182"/>
    </location>
</feature>
<keyword evidence="3" id="KW-1185">Reference proteome</keyword>
<evidence type="ECO:0000313" key="3">
    <source>
        <dbReference type="Proteomes" id="UP000823749"/>
    </source>
</evidence>
<feature type="compositionally biased region" description="Polar residues" evidence="1">
    <location>
        <begin position="159"/>
        <end position="182"/>
    </location>
</feature>
<evidence type="ECO:0000313" key="2">
    <source>
        <dbReference type="EMBL" id="KAG5522288.1"/>
    </source>
</evidence>
<comment type="caution">
    <text evidence="2">The sequence shown here is derived from an EMBL/GenBank/DDBJ whole genome shotgun (WGS) entry which is preliminary data.</text>
</comment>
<evidence type="ECO:0000256" key="1">
    <source>
        <dbReference type="SAM" id="MobiDB-lite"/>
    </source>
</evidence>
<dbReference type="InterPro" id="IPR025322">
    <property type="entry name" value="PADRE_dom"/>
</dbReference>
<dbReference type="PANTHER" id="PTHR33413">
    <property type="entry name" value="EXPRESSED PROTEIN"/>
    <property type="match status" value="1"/>
</dbReference>
<organism evidence="2 3">
    <name type="scientific">Rhododendron griersonianum</name>
    <dbReference type="NCBI Taxonomy" id="479676"/>
    <lineage>
        <taxon>Eukaryota</taxon>
        <taxon>Viridiplantae</taxon>
        <taxon>Streptophyta</taxon>
        <taxon>Embryophyta</taxon>
        <taxon>Tracheophyta</taxon>
        <taxon>Spermatophyta</taxon>
        <taxon>Magnoliopsida</taxon>
        <taxon>eudicotyledons</taxon>
        <taxon>Gunneridae</taxon>
        <taxon>Pentapetalae</taxon>
        <taxon>asterids</taxon>
        <taxon>Ericales</taxon>
        <taxon>Ericaceae</taxon>
        <taxon>Ericoideae</taxon>
        <taxon>Rhodoreae</taxon>
        <taxon>Rhododendron</taxon>
    </lineage>
</organism>
<proteinExistence type="predicted"/>
<gene>
    <name evidence="2" type="ORF">RHGRI_034467</name>
</gene>
<dbReference type="AlphaFoldDB" id="A0AAV6I165"/>
<sequence>MGNCQAVDAAALVIQHPSGRIERMYWSISANEVMKMNPGHYVSLIIPLPNNNSGEDNSDEKKTVRFTRVKLLRPTDTLVLGRAYRLVTSEEVMKVLKAKKHAKMRKNRSESGGESNTDSEKRSSSCEEEAEESQLLKTTQQSSYLQPATRHERHRQRPAGSTSIARSKSWRPSLQSISEGGS</sequence>